<protein>
    <recommendedName>
        <fullName evidence="4">Zn(2)-C6 fungal-type domain-containing protein</fullName>
    </recommendedName>
</protein>
<reference evidence="5 6" key="1">
    <citation type="journal article" date="2014" name="Genome Announc.">
        <title>Draft genome sequence of the pathogenic fungus Scedosporium apiospermum.</title>
        <authorList>
            <person name="Vandeputte P."/>
            <person name="Ghamrawi S."/>
            <person name="Rechenmann M."/>
            <person name="Iltis A."/>
            <person name="Giraud S."/>
            <person name="Fleury M."/>
            <person name="Thornton C."/>
            <person name="Delhaes L."/>
            <person name="Meyer W."/>
            <person name="Papon N."/>
            <person name="Bouchara J.P."/>
        </authorList>
    </citation>
    <scope>NUCLEOTIDE SEQUENCE [LARGE SCALE GENOMIC DNA]</scope>
    <source>
        <strain evidence="5 6">IHEM 14462</strain>
    </source>
</reference>
<dbReference type="PANTHER" id="PTHR37534:SF23">
    <property type="entry name" value="ZN(II)2CYS6 TRANSCRIPTION FACTOR (EUROFUNG)"/>
    <property type="match status" value="1"/>
</dbReference>
<dbReference type="VEuPathDB" id="FungiDB:SAPIO_CDS7129"/>
<proteinExistence type="predicted"/>
<comment type="caution">
    <text evidence="5">The sequence shown here is derived from an EMBL/GenBank/DDBJ whole genome shotgun (WGS) entry which is preliminary data.</text>
</comment>
<name>A0A084G163_PSEDA</name>
<feature type="compositionally biased region" description="Basic residues" evidence="3">
    <location>
        <begin position="34"/>
        <end position="44"/>
    </location>
</feature>
<evidence type="ECO:0000256" key="1">
    <source>
        <dbReference type="ARBA" id="ARBA00004123"/>
    </source>
</evidence>
<dbReference type="GeneID" id="27726201"/>
<gene>
    <name evidence="5" type="ORF">SAPIO_CDS7129</name>
</gene>
<dbReference type="GO" id="GO:0005634">
    <property type="term" value="C:nucleus"/>
    <property type="evidence" value="ECO:0007669"/>
    <property type="project" value="UniProtKB-SubCell"/>
</dbReference>
<organism evidence="5 6">
    <name type="scientific">Pseudallescheria apiosperma</name>
    <name type="common">Scedosporium apiospermum</name>
    <dbReference type="NCBI Taxonomy" id="563466"/>
    <lineage>
        <taxon>Eukaryota</taxon>
        <taxon>Fungi</taxon>
        <taxon>Dikarya</taxon>
        <taxon>Ascomycota</taxon>
        <taxon>Pezizomycotina</taxon>
        <taxon>Sordariomycetes</taxon>
        <taxon>Hypocreomycetidae</taxon>
        <taxon>Microascales</taxon>
        <taxon>Microascaceae</taxon>
        <taxon>Scedosporium</taxon>
    </lineage>
</organism>
<evidence type="ECO:0000256" key="3">
    <source>
        <dbReference type="SAM" id="MobiDB-lite"/>
    </source>
</evidence>
<evidence type="ECO:0000313" key="5">
    <source>
        <dbReference type="EMBL" id="KEZ41075.1"/>
    </source>
</evidence>
<dbReference type="HOGENOM" id="CLU_006603_0_0_1"/>
<evidence type="ECO:0000256" key="2">
    <source>
        <dbReference type="ARBA" id="ARBA00023242"/>
    </source>
</evidence>
<dbReference type="PROSITE" id="PS50048">
    <property type="entry name" value="ZN2_CY6_FUNGAL_2"/>
    <property type="match status" value="1"/>
</dbReference>
<dbReference type="KEGG" id="sapo:SAPIO_CDS7129"/>
<keyword evidence="6" id="KW-1185">Reference proteome</keyword>
<feature type="region of interest" description="Disordered" evidence="3">
    <location>
        <begin position="606"/>
        <end position="658"/>
    </location>
</feature>
<dbReference type="Gene3D" id="4.10.240.10">
    <property type="entry name" value="Zn(2)-C6 fungal-type DNA-binding domain"/>
    <property type="match status" value="1"/>
</dbReference>
<dbReference type="GO" id="GO:0045944">
    <property type="term" value="P:positive regulation of transcription by RNA polymerase II"/>
    <property type="evidence" value="ECO:0007669"/>
    <property type="project" value="TreeGrafter"/>
</dbReference>
<feature type="domain" description="Zn(2)-C6 fungal-type" evidence="4">
    <location>
        <begin position="45"/>
        <end position="73"/>
    </location>
</feature>
<accession>A0A084G163</accession>
<dbReference type="AlphaFoldDB" id="A0A084G163"/>
<dbReference type="Pfam" id="PF11951">
    <property type="entry name" value="Fungal_trans_2"/>
    <property type="match status" value="1"/>
</dbReference>
<dbReference type="EMBL" id="JOWA01000110">
    <property type="protein sequence ID" value="KEZ41075.1"/>
    <property type="molecule type" value="Genomic_DNA"/>
</dbReference>
<dbReference type="OMA" id="IAGIWMN"/>
<dbReference type="Pfam" id="PF00172">
    <property type="entry name" value="Zn_clus"/>
    <property type="match status" value="1"/>
</dbReference>
<dbReference type="GO" id="GO:0008270">
    <property type="term" value="F:zinc ion binding"/>
    <property type="evidence" value="ECO:0007669"/>
    <property type="project" value="InterPro"/>
</dbReference>
<feature type="compositionally biased region" description="Pro residues" evidence="3">
    <location>
        <begin position="614"/>
        <end position="625"/>
    </location>
</feature>
<dbReference type="RefSeq" id="XP_016640874.1">
    <property type="nucleotide sequence ID" value="XM_016789047.1"/>
</dbReference>
<dbReference type="CDD" id="cd00067">
    <property type="entry name" value="GAL4"/>
    <property type="match status" value="1"/>
</dbReference>
<dbReference type="SUPFAM" id="SSF57701">
    <property type="entry name" value="Zn2/Cys6 DNA-binding domain"/>
    <property type="match status" value="1"/>
</dbReference>
<feature type="region of interest" description="Disordered" evidence="3">
    <location>
        <begin position="194"/>
        <end position="218"/>
    </location>
</feature>
<dbReference type="Proteomes" id="UP000028545">
    <property type="component" value="Unassembled WGS sequence"/>
</dbReference>
<comment type="subcellular location">
    <subcellularLocation>
        <location evidence="1">Nucleus</location>
    </subcellularLocation>
</comment>
<dbReference type="InterPro" id="IPR001138">
    <property type="entry name" value="Zn2Cys6_DnaBD"/>
</dbReference>
<dbReference type="SMART" id="SM00066">
    <property type="entry name" value="GAL4"/>
    <property type="match status" value="1"/>
</dbReference>
<evidence type="ECO:0000313" key="6">
    <source>
        <dbReference type="Proteomes" id="UP000028545"/>
    </source>
</evidence>
<keyword evidence="2" id="KW-0539">Nucleus</keyword>
<dbReference type="PROSITE" id="PS00463">
    <property type="entry name" value="ZN2_CY6_FUNGAL_1"/>
    <property type="match status" value="1"/>
</dbReference>
<feature type="compositionally biased region" description="Polar residues" evidence="3">
    <location>
        <begin position="194"/>
        <end position="212"/>
    </location>
</feature>
<dbReference type="InterPro" id="IPR021858">
    <property type="entry name" value="Fun_TF"/>
</dbReference>
<feature type="region of interest" description="Disordered" evidence="3">
    <location>
        <begin position="94"/>
        <end position="132"/>
    </location>
</feature>
<dbReference type="PANTHER" id="PTHR37534">
    <property type="entry name" value="TRANSCRIPTIONAL ACTIVATOR PROTEIN UGA3"/>
    <property type="match status" value="1"/>
</dbReference>
<feature type="region of interest" description="Disordered" evidence="3">
    <location>
        <begin position="1"/>
        <end position="44"/>
    </location>
</feature>
<dbReference type="GO" id="GO:0000976">
    <property type="term" value="F:transcription cis-regulatory region binding"/>
    <property type="evidence" value="ECO:0007669"/>
    <property type="project" value="TreeGrafter"/>
</dbReference>
<dbReference type="InterPro" id="IPR036864">
    <property type="entry name" value="Zn2-C6_fun-type_DNA-bd_sf"/>
</dbReference>
<evidence type="ECO:0000259" key="4">
    <source>
        <dbReference type="PROSITE" id="PS50048"/>
    </source>
</evidence>
<dbReference type="OrthoDB" id="5391043at2759"/>
<dbReference type="GO" id="GO:0000981">
    <property type="term" value="F:DNA-binding transcription factor activity, RNA polymerase II-specific"/>
    <property type="evidence" value="ECO:0007669"/>
    <property type="project" value="InterPro"/>
</dbReference>
<sequence length="908" mass="100591">MDPPELVSESSSTLDGRPPSAGGNEEGNDDPNRKKPAVRKRTKTGCITCRKRRIKCDEGRPTCGNCIKSKRRCDGYNQRVVFKEPMGAFGGTMGYPPDSPDPFPNQLASSPTRSGAPGHNSHQLIAPKPSSSAELRGQAYYGVGVGGSSAARAEEFNFNEPYVHHGITSTPSEFSPSTQLPPGVDQSVAFQWNPRNVGSRTSGSAPAGSNSRGMALASGDTREGIDRAYDADIRIDDGSEDEDMFESDDQEMEEDSGGEFEMENMDPQEKLRKRSTFGALIDGRLVPHNEIHETRVRTFSAYAQGTTLSTYAPSVGHVLPTDPQSIAIFRHFIFVTGPKQLVPQVNQNIWTYTFPMLSLNHPALLQAMLALGALQIANLQRMPPTAAMKHYHLALRKIAKCVRSSTLRAHPATLAATLLLGYFEVWSSDHTKWCRHLYGARILFRDVPFLHMTRTILPTKRARRQKYEEDRTQDPFNPWLDYSDVNAGVAGLDEVDVEFLSAITGRELNDEDYGYGFDLDALPRAALPTDRDIEYYEHLRDLFWWNCKMDVYQSILGATRLFMRLDEWLPCPPRAPVGRLDAIYGTFDHILLLMARLSEFVSNDLPRKRKANKPPGPPGASPPMFPGMVPSRGKVAAPTGFSTHRDPSPQSEGDEDGDLDAATQAALAEWEGIRQAFEVFRSRLGPEFQPLADEYSDRRDTPFGPAIQYRTYSVAGIWMNFNMGLICLYRAHPSMPPAAMMAAGRAARDTAPMARDIGRIAAGLSDEISNITEISTLVGAAFIESSFCLFVAGVQYQDSNQRHWLIHRLHDISRLTGWASARQIAEGCEASWVRAAHMGCGPPYMRSEDLMTAAPRTVWSNPRRIDKRIQELADGGEMVLAKVDRAHLALGLLGLDGDLDRLKIVDDD</sequence>